<evidence type="ECO:0000313" key="2">
    <source>
        <dbReference type="EMBL" id="SNR14839.1"/>
    </source>
</evidence>
<dbReference type="InterPro" id="IPR043708">
    <property type="entry name" value="DUF5648"/>
</dbReference>
<reference evidence="2 3" key="1">
    <citation type="submission" date="2017-07" db="EMBL/GenBank/DDBJ databases">
        <authorList>
            <person name="Sun Z.S."/>
            <person name="Albrecht U."/>
            <person name="Echele G."/>
            <person name="Lee C.C."/>
        </authorList>
    </citation>
    <scope>NUCLEOTIDE SEQUENCE [LARGE SCALE GENOMIC DNA]</scope>
    <source>
        <strain evidence="3">type strain: KCTC 22618</strain>
    </source>
</reference>
<evidence type="ECO:0000259" key="1">
    <source>
        <dbReference type="Pfam" id="PF18885"/>
    </source>
</evidence>
<gene>
    <name evidence="2" type="ORF">TJEJU_1085</name>
</gene>
<keyword evidence="3" id="KW-1185">Reference proteome</keyword>
<accession>A0A238U6L1</accession>
<organism evidence="2 3">
    <name type="scientific">Tenacibaculum jejuense</name>
    <dbReference type="NCBI Taxonomy" id="584609"/>
    <lineage>
        <taxon>Bacteria</taxon>
        <taxon>Pseudomonadati</taxon>
        <taxon>Bacteroidota</taxon>
        <taxon>Flavobacteriia</taxon>
        <taxon>Flavobacteriales</taxon>
        <taxon>Flavobacteriaceae</taxon>
        <taxon>Tenacibaculum</taxon>
    </lineage>
</organism>
<dbReference type="Proteomes" id="UP000215214">
    <property type="component" value="Chromosome TJEJU"/>
</dbReference>
<feature type="domain" description="DUF5648" evidence="1">
    <location>
        <begin position="168"/>
        <end position="207"/>
    </location>
</feature>
<name>A0A238U6L1_9FLAO</name>
<dbReference type="PROSITE" id="PS51257">
    <property type="entry name" value="PROKAR_LIPOPROTEIN"/>
    <property type="match status" value="1"/>
</dbReference>
<sequence>MKTINFKTGFLALTLSTMGLLTSCEQQETLIEDPNVVEVSDVEIETTTLQNRTTLMGVGRFFLGGANSLHTYRVGNIGANLGRREGVPFKLGIFNKVSTPTPPAGTKQLFFLLSPGNRDFVLTTSASERNTLQRRRWRNVSEFNFQDRESGSGRLLFNQSAFIHNSGGSGRVKLYRFYGSSNTDHLYTTNYQEGVNAGYAFEGVVGWVHL</sequence>
<proteinExistence type="predicted"/>
<dbReference type="KEGG" id="tje:TJEJU_1085"/>
<dbReference type="RefSeq" id="WP_095070093.1">
    <property type="nucleotide sequence ID" value="NZ_LT899436.1"/>
</dbReference>
<protein>
    <recommendedName>
        <fullName evidence="1">DUF5648 domain-containing protein</fullName>
    </recommendedName>
</protein>
<dbReference type="AlphaFoldDB" id="A0A238U6L1"/>
<dbReference type="OrthoDB" id="1160642at2"/>
<evidence type="ECO:0000313" key="3">
    <source>
        <dbReference type="Proteomes" id="UP000215214"/>
    </source>
</evidence>
<dbReference type="Pfam" id="PF18885">
    <property type="entry name" value="DUF5648"/>
    <property type="match status" value="1"/>
</dbReference>
<dbReference type="EMBL" id="LT899436">
    <property type="protein sequence ID" value="SNR14839.1"/>
    <property type="molecule type" value="Genomic_DNA"/>
</dbReference>